<protein>
    <submittedName>
        <fullName evidence="1">Uncharacterized protein</fullName>
    </submittedName>
</protein>
<evidence type="ECO:0000313" key="1">
    <source>
        <dbReference type="EMBL" id="KAG0449835.1"/>
    </source>
</evidence>
<sequence length="228" mass="26587">MINLGMDTRPSNSVMADKAFSFFSKGWQEVWDSAGVDFRLMRARANSFMDIADRGLESFLNSSPVFSAAPRSPIDGSIAELEFMKRIQPKLSEFRRAYSSPDFSRKVLERWPPRPSIRIDLSGIRNAIVSEVDGRGGLLEFEKGRPRQLVRRIRWKERNKMEEDKEWEPIRQLKARFREFDQKSQSNELFSNFKNNELVEKVKLSLFADPQHQTAIELPKYCFHCCNT</sequence>
<dbReference type="EMBL" id="JADCNL010000159">
    <property type="protein sequence ID" value="KAG0449835.1"/>
    <property type="molecule type" value="Genomic_DNA"/>
</dbReference>
<evidence type="ECO:0000313" key="2">
    <source>
        <dbReference type="Proteomes" id="UP000636800"/>
    </source>
</evidence>
<dbReference type="Proteomes" id="UP000636800">
    <property type="component" value="Unassembled WGS sequence"/>
</dbReference>
<keyword evidence="2" id="KW-1185">Reference proteome</keyword>
<name>A0A835PCF1_VANPL</name>
<comment type="caution">
    <text evidence="1">The sequence shown here is derived from an EMBL/GenBank/DDBJ whole genome shotgun (WGS) entry which is preliminary data.</text>
</comment>
<gene>
    <name evidence="1" type="ORF">HPP92_027177</name>
</gene>
<dbReference type="OrthoDB" id="437960at2759"/>
<dbReference type="AlphaFoldDB" id="A0A835PCF1"/>
<proteinExistence type="predicted"/>
<reference evidence="1 2" key="1">
    <citation type="journal article" date="2020" name="Nat. Food">
        <title>A phased Vanilla planifolia genome enables genetic improvement of flavour and production.</title>
        <authorList>
            <person name="Hasing T."/>
            <person name="Tang H."/>
            <person name="Brym M."/>
            <person name="Khazi F."/>
            <person name="Huang T."/>
            <person name="Chambers A.H."/>
        </authorList>
    </citation>
    <scope>NUCLEOTIDE SEQUENCE [LARGE SCALE GENOMIC DNA]</scope>
    <source>
        <tissue evidence="1">Leaf</tissue>
    </source>
</reference>
<accession>A0A835PCF1</accession>
<organism evidence="1 2">
    <name type="scientific">Vanilla planifolia</name>
    <name type="common">Vanilla</name>
    <dbReference type="NCBI Taxonomy" id="51239"/>
    <lineage>
        <taxon>Eukaryota</taxon>
        <taxon>Viridiplantae</taxon>
        <taxon>Streptophyta</taxon>
        <taxon>Embryophyta</taxon>
        <taxon>Tracheophyta</taxon>
        <taxon>Spermatophyta</taxon>
        <taxon>Magnoliopsida</taxon>
        <taxon>Liliopsida</taxon>
        <taxon>Asparagales</taxon>
        <taxon>Orchidaceae</taxon>
        <taxon>Vanilloideae</taxon>
        <taxon>Vanilleae</taxon>
        <taxon>Vanilla</taxon>
    </lineage>
</organism>